<name>A0ABU9E5X1_9BACT</name>
<proteinExistence type="predicted"/>
<comment type="caution">
    <text evidence="2">The sequence shown here is derived from an EMBL/GenBank/DDBJ whole genome shotgun (WGS) entry which is preliminary data.</text>
</comment>
<keyword evidence="3" id="KW-1185">Reference proteome</keyword>
<gene>
    <name evidence="2" type="ORF">WI372_03905</name>
</gene>
<evidence type="ECO:0000313" key="2">
    <source>
        <dbReference type="EMBL" id="MEK9500112.1"/>
    </source>
</evidence>
<keyword evidence="1" id="KW-0812">Transmembrane</keyword>
<reference evidence="2 3" key="1">
    <citation type="submission" date="2024-02" db="EMBL/GenBank/DDBJ databases">
        <title>A novel Gemmatimonadota bacterium.</title>
        <authorList>
            <person name="Du Z.-J."/>
            <person name="Ye Y.-Q."/>
        </authorList>
    </citation>
    <scope>NUCLEOTIDE SEQUENCE [LARGE SCALE GENOMIC DNA]</scope>
    <source>
        <strain evidence="2 3">DH-20</strain>
    </source>
</reference>
<keyword evidence="1" id="KW-0472">Membrane</keyword>
<evidence type="ECO:0000256" key="1">
    <source>
        <dbReference type="SAM" id="Phobius"/>
    </source>
</evidence>
<keyword evidence="1" id="KW-1133">Transmembrane helix</keyword>
<dbReference type="Proteomes" id="UP001484239">
    <property type="component" value="Unassembled WGS sequence"/>
</dbReference>
<feature type="transmembrane region" description="Helical" evidence="1">
    <location>
        <begin position="21"/>
        <end position="40"/>
    </location>
</feature>
<evidence type="ECO:0000313" key="3">
    <source>
        <dbReference type="Proteomes" id="UP001484239"/>
    </source>
</evidence>
<accession>A0ABU9E5X1</accession>
<dbReference type="RefSeq" id="WP_405275626.1">
    <property type="nucleotide sequence ID" value="NZ_CP144380.1"/>
</dbReference>
<sequence>MSLIRVRRKRKKEWLDVKKGKSTAKLLIFLAIVVGAIWYLNSGF</sequence>
<protein>
    <submittedName>
        <fullName evidence="2">Uncharacterized protein</fullName>
    </submittedName>
</protein>
<organism evidence="2 3">
    <name type="scientific">Gaopeijia maritima</name>
    <dbReference type="NCBI Taxonomy" id="3119007"/>
    <lineage>
        <taxon>Bacteria</taxon>
        <taxon>Pseudomonadati</taxon>
        <taxon>Gemmatimonadota</taxon>
        <taxon>Longimicrobiia</taxon>
        <taxon>Gaopeijiales</taxon>
        <taxon>Gaopeijiaceae</taxon>
        <taxon>Gaopeijia</taxon>
    </lineage>
</organism>
<dbReference type="EMBL" id="JBBHLI010000002">
    <property type="protein sequence ID" value="MEK9500112.1"/>
    <property type="molecule type" value="Genomic_DNA"/>
</dbReference>